<dbReference type="InterPro" id="IPR001564">
    <property type="entry name" value="Nucleoside_diP_kinase"/>
</dbReference>
<dbReference type="PRINTS" id="PR01243">
    <property type="entry name" value="NUCDPKINASE"/>
</dbReference>
<comment type="similarity">
    <text evidence="2 13 14 15">Belongs to the NDK family.</text>
</comment>
<comment type="caution">
    <text evidence="18">The sequence shown here is derived from an EMBL/GenBank/DDBJ whole genome shotgun (WGS) entry which is preliminary data.</text>
</comment>
<evidence type="ECO:0000256" key="13">
    <source>
        <dbReference type="HAMAP-Rule" id="MF_00451"/>
    </source>
</evidence>
<evidence type="ECO:0000259" key="17">
    <source>
        <dbReference type="SMART" id="SM00562"/>
    </source>
</evidence>
<protein>
    <recommendedName>
        <fullName evidence="4 13">Nucleoside diphosphate kinase</fullName>
        <shortName evidence="13">NDK</shortName>
        <shortName evidence="13">NDP kinase</shortName>
        <ecNumber evidence="3 13">2.7.4.6</ecNumber>
    </recommendedName>
    <alternativeName>
        <fullName evidence="13">Nucleoside-2-P kinase</fullName>
    </alternativeName>
</protein>
<sequence length="143" mass="15896">MAVERTLTILKPDCVRKNLIGEVTRRIQEAGFRIVAMKMTRLTKDTAGGFYAVHKERPFFDELVEFMSSGPCVPMILEKENAIKDFREFIGATDPSEAEEGTIRADFADSVGENIIHGSDSVENGKKEAAYFFSEAEVVANKA</sequence>
<comment type="catalytic activity">
    <reaction evidence="13">
        <text>a ribonucleoside 5'-diphosphate + ATP = a ribonucleoside 5'-triphosphate + ADP</text>
        <dbReference type="Rhea" id="RHEA:18113"/>
        <dbReference type="ChEBI" id="CHEBI:30616"/>
        <dbReference type="ChEBI" id="CHEBI:57930"/>
        <dbReference type="ChEBI" id="CHEBI:61557"/>
        <dbReference type="ChEBI" id="CHEBI:456216"/>
        <dbReference type="EC" id="2.7.4.6"/>
    </reaction>
</comment>
<dbReference type="EC" id="2.7.4.6" evidence="3 13"/>
<comment type="subcellular location">
    <subcellularLocation>
        <location evidence="13">Cytoplasm</location>
    </subcellularLocation>
</comment>
<feature type="binding site" evidence="13 14">
    <location>
        <position position="59"/>
    </location>
    <ligand>
        <name>ATP</name>
        <dbReference type="ChEBI" id="CHEBI:30616"/>
    </ligand>
</feature>
<dbReference type="InterPro" id="IPR034907">
    <property type="entry name" value="NDK-like_dom"/>
</dbReference>
<dbReference type="Gene3D" id="3.30.70.141">
    <property type="entry name" value="Nucleoside diphosphate kinase-like domain"/>
    <property type="match status" value="1"/>
</dbReference>
<name>A0A2A2G6G8_9BACT</name>
<proteinExistence type="inferred from homology"/>
<dbReference type="PROSITE" id="PS00469">
    <property type="entry name" value="NDPK"/>
    <property type="match status" value="1"/>
</dbReference>
<evidence type="ECO:0000256" key="10">
    <source>
        <dbReference type="ARBA" id="ARBA00022840"/>
    </source>
</evidence>
<evidence type="ECO:0000256" key="8">
    <source>
        <dbReference type="ARBA" id="ARBA00022741"/>
    </source>
</evidence>
<dbReference type="GO" id="GO:0006183">
    <property type="term" value="P:GTP biosynthetic process"/>
    <property type="evidence" value="ECO:0007669"/>
    <property type="project" value="UniProtKB-UniRule"/>
</dbReference>
<evidence type="ECO:0000256" key="9">
    <source>
        <dbReference type="ARBA" id="ARBA00022777"/>
    </source>
</evidence>
<gene>
    <name evidence="13" type="primary">ndk</name>
    <name evidence="18" type="ORF">CK503_11550</name>
</gene>
<dbReference type="InterPro" id="IPR036850">
    <property type="entry name" value="NDK-like_dom_sf"/>
</dbReference>
<keyword evidence="13" id="KW-0963">Cytoplasm</keyword>
<dbReference type="OrthoDB" id="9801161at2"/>
<evidence type="ECO:0000256" key="11">
    <source>
        <dbReference type="ARBA" id="ARBA00022842"/>
    </source>
</evidence>
<evidence type="ECO:0000256" key="3">
    <source>
        <dbReference type="ARBA" id="ARBA00012966"/>
    </source>
</evidence>
<keyword evidence="7 13" id="KW-0479">Metal-binding</keyword>
<keyword evidence="9 13" id="KW-0418">Kinase</keyword>
<evidence type="ECO:0000256" key="14">
    <source>
        <dbReference type="PROSITE-ProRule" id="PRU00706"/>
    </source>
</evidence>
<evidence type="ECO:0000256" key="5">
    <source>
        <dbReference type="ARBA" id="ARBA00022553"/>
    </source>
</evidence>
<dbReference type="GO" id="GO:0006241">
    <property type="term" value="P:CTP biosynthetic process"/>
    <property type="evidence" value="ECO:0007669"/>
    <property type="project" value="UniProtKB-UniRule"/>
</dbReference>
<keyword evidence="6 13" id="KW-0808">Transferase</keyword>
<feature type="binding site" evidence="13 14">
    <location>
        <position position="104"/>
    </location>
    <ligand>
        <name>ATP</name>
        <dbReference type="ChEBI" id="CHEBI:30616"/>
    </ligand>
</feature>
<evidence type="ECO:0000313" key="18">
    <source>
        <dbReference type="EMBL" id="PAU93366.1"/>
    </source>
</evidence>
<keyword evidence="11 13" id="KW-0460">Magnesium</keyword>
<reference evidence="18 19" key="1">
    <citation type="submission" date="2017-08" db="EMBL/GenBank/DDBJ databases">
        <title>Aliifodinibius alkalisoli sp. nov., isolated from saline alkaline soil.</title>
        <authorList>
            <person name="Liu D."/>
            <person name="Zhang G."/>
        </authorList>
    </citation>
    <scope>NUCLEOTIDE SEQUENCE [LARGE SCALE GENOMIC DNA]</scope>
    <source>
        <strain evidence="18 19">WN023</strain>
    </source>
</reference>
<dbReference type="RefSeq" id="WP_095606977.1">
    <property type="nucleotide sequence ID" value="NZ_NSKE01000008.1"/>
</dbReference>
<keyword evidence="8 13" id="KW-0547">Nucleotide-binding</keyword>
<dbReference type="GO" id="GO:0005524">
    <property type="term" value="F:ATP binding"/>
    <property type="evidence" value="ECO:0007669"/>
    <property type="project" value="UniProtKB-UniRule"/>
</dbReference>
<dbReference type="FunFam" id="3.30.70.141:FF:000003">
    <property type="entry name" value="Nucleoside diphosphate kinase"/>
    <property type="match status" value="1"/>
</dbReference>
<comment type="catalytic activity">
    <reaction evidence="13 16">
        <text>a 2'-deoxyribonucleoside 5'-diphosphate + ATP = a 2'-deoxyribonucleoside 5'-triphosphate + ADP</text>
        <dbReference type="Rhea" id="RHEA:44640"/>
        <dbReference type="ChEBI" id="CHEBI:30616"/>
        <dbReference type="ChEBI" id="CHEBI:61560"/>
        <dbReference type="ChEBI" id="CHEBI:73316"/>
        <dbReference type="ChEBI" id="CHEBI:456216"/>
        <dbReference type="EC" id="2.7.4.6"/>
    </reaction>
</comment>
<comment type="subunit">
    <text evidence="13">Homotetramer.</text>
</comment>
<dbReference type="HAMAP" id="MF_00451">
    <property type="entry name" value="NDP_kinase"/>
    <property type="match status" value="1"/>
</dbReference>
<dbReference type="Proteomes" id="UP000218831">
    <property type="component" value="Unassembled WGS sequence"/>
</dbReference>
<evidence type="ECO:0000313" key="19">
    <source>
        <dbReference type="Proteomes" id="UP000218831"/>
    </source>
</evidence>
<feature type="binding site" evidence="13 14">
    <location>
        <position position="93"/>
    </location>
    <ligand>
        <name>ATP</name>
        <dbReference type="ChEBI" id="CHEBI:30616"/>
    </ligand>
</feature>
<feature type="binding site" evidence="13 14">
    <location>
        <position position="114"/>
    </location>
    <ligand>
        <name>ATP</name>
        <dbReference type="ChEBI" id="CHEBI:30616"/>
    </ligand>
</feature>
<dbReference type="SUPFAM" id="SSF54919">
    <property type="entry name" value="Nucleoside diphosphate kinase, NDK"/>
    <property type="match status" value="1"/>
</dbReference>
<keyword evidence="19" id="KW-1185">Reference proteome</keyword>
<dbReference type="InterPro" id="IPR023005">
    <property type="entry name" value="Nucleoside_diP_kinase_AS"/>
</dbReference>
<keyword evidence="10 13" id="KW-0067">ATP-binding</keyword>
<dbReference type="Pfam" id="PF00334">
    <property type="entry name" value="NDK"/>
    <property type="match status" value="1"/>
</dbReference>
<dbReference type="CDD" id="cd04413">
    <property type="entry name" value="NDPk_I"/>
    <property type="match status" value="1"/>
</dbReference>
<evidence type="ECO:0000256" key="2">
    <source>
        <dbReference type="ARBA" id="ARBA00008142"/>
    </source>
</evidence>
<feature type="active site" description="Pros-phosphohistidine intermediate" evidence="13 14">
    <location>
        <position position="117"/>
    </location>
</feature>
<evidence type="ECO:0000256" key="4">
    <source>
        <dbReference type="ARBA" id="ARBA00017632"/>
    </source>
</evidence>
<evidence type="ECO:0000256" key="16">
    <source>
        <dbReference type="RuleBase" id="RU004013"/>
    </source>
</evidence>
<dbReference type="GO" id="GO:0004550">
    <property type="term" value="F:nucleoside diphosphate kinase activity"/>
    <property type="evidence" value="ECO:0007669"/>
    <property type="project" value="UniProtKB-UniRule"/>
</dbReference>
<dbReference type="EMBL" id="NSKE01000008">
    <property type="protein sequence ID" value="PAU93366.1"/>
    <property type="molecule type" value="Genomic_DNA"/>
</dbReference>
<evidence type="ECO:0000256" key="1">
    <source>
        <dbReference type="ARBA" id="ARBA00001946"/>
    </source>
</evidence>
<dbReference type="SMART" id="SM00562">
    <property type="entry name" value="NDK"/>
    <property type="match status" value="1"/>
</dbReference>
<evidence type="ECO:0000256" key="6">
    <source>
        <dbReference type="ARBA" id="ARBA00022679"/>
    </source>
</evidence>
<comment type="function">
    <text evidence="13">Major role in the synthesis of nucleoside triphosphates other than ATP. The ATP gamma phosphate is transferred to the NDP beta phosphate via a ping-pong mechanism, using a phosphorylated active-site intermediate.</text>
</comment>
<evidence type="ECO:0000256" key="15">
    <source>
        <dbReference type="RuleBase" id="RU004011"/>
    </source>
</evidence>
<feature type="domain" description="Nucleoside diphosphate kinase-like" evidence="17">
    <location>
        <begin position="3"/>
        <end position="140"/>
    </location>
</feature>
<dbReference type="AlphaFoldDB" id="A0A2A2G6G8"/>
<evidence type="ECO:0000256" key="12">
    <source>
        <dbReference type="ARBA" id="ARBA00023080"/>
    </source>
</evidence>
<keyword evidence="5 13" id="KW-0597">Phosphoprotein</keyword>
<dbReference type="NCBIfam" id="NF001908">
    <property type="entry name" value="PRK00668.1"/>
    <property type="match status" value="1"/>
</dbReference>
<keyword evidence="12 13" id="KW-0546">Nucleotide metabolism</keyword>
<dbReference type="PANTHER" id="PTHR11349">
    <property type="entry name" value="NUCLEOSIDE DIPHOSPHATE KINASE"/>
    <property type="match status" value="1"/>
</dbReference>
<dbReference type="GO" id="GO:0046872">
    <property type="term" value="F:metal ion binding"/>
    <property type="evidence" value="ECO:0007669"/>
    <property type="project" value="UniProtKB-KW"/>
</dbReference>
<evidence type="ECO:0000256" key="7">
    <source>
        <dbReference type="ARBA" id="ARBA00022723"/>
    </source>
</evidence>
<dbReference type="PROSITE" id="PS51374">
    <property type="entry name" value="NDPK_LIKE"/>
    <property type="match status" value="1"/>
</dbReference>
<feature type="binding site" evidence="13 14">
    <location>
        <position position="11"/>
    </location>
    <ligand>
        <name>ATP</name>
        <dbReference type="ChEBI" id="CHEBI:30616"/>
    </ligand>
</feature>
<dbReference type="GO" id="GO:0006228">
    <property type="term" value="P:UTP biosynthetic process"/>
    <property type="evidence" value="ECO:0007669"/>
    <property type="project" value="UniProtKB-UniRule"/>
</dbReference>
<feature type="binding site" evidence="13 14">
    <location>
        <position position="87"/>
    </location>
    <ligand>
        <name>ATP</name>
        <dbReference type="ChEBI" id="CHEBI:30616"/>
    </ligand>
</feature>
<comment type="cofactor">
    <cofactor evidence="1 13">
        <name>Mg(2+)</name>
        <dbReference type="ChEBI" id="CHEBI:18420"/>
    </cofactor>
</comment>
<dbReference type="GO" id="GO:0005737">
    <property type="term" value="C:cytoplasm"/>
    <property type="evidence" value="ECO:0007669"/>
    <property type="project" value="UniProtKB-SubCell"/>
</dbReference>
<accession>A0A2A2G6G8</accession>
<organism evidence="18 19">
    <name type="scientific">Fodinibius salipaludis</name>
    <dbReference type="NCBI Taxonomy" id="2032627"/>
    <lineage>
        <taxon>Bacteria</taxon>
        <taxon>Pseudomonadati</taxon>
        <taxon>Balneolota</taxon>
        <taxon>Balneolia</taxon>
        <taxon>Balneolales</taxon>
        <taxon>Balneolaceae</taxon>
        <taxon>Fodinibius</taxon>
    </lineage>
</organism>